<keyword evidence="4" id="KW-0251">Elongation factor</keyword>
<dbReference type="GO" id="GO:0005525">
    <property type="term" value="F:GTP binding"/>
    <property type="evidence" value="ECO:0007669"/>
    <property type="project" value="UniProtKB-KW"/>
</dbReference>
<dbReference type="PROSITE" id="PS51722">
    <property type="entry name" value="G_TR_2"/>
    <property type="match status" value="1"/>
</dbReference>
<dbReference type="NCBIfam" id="NF009891">
    <property type="entry name" value="PRK13351.1-1"/>
    <property type="match status" value="1"/>
</dbReference>
<dbReference type="SUPFAM" id="SSF54980">
    <property type="entry name" value="EF-G C-terminal domain-like"/>
    <property type="match status" value="2"/>
</dbReference>
<keyword evidence="1" id="KW-0547">Nucleotide-binding</keyword>
<keyword evidence="2" id="KW-0342">GTP-binding</keyword>
<dbReference type="Pfam" id="PF22042">
    <property type="entry name" value="EF-G_D2"/>
    <property type="match status" value="1"/>
</dbReference>
<dbReference type="InterPro" id="IPR035649">
    <property type="entry name" value="EFG_V"/>
</dbReference>
<comment type="caution">
    <text evidence="4">The sequence shown here is derived from an EMBL/GenBank/DDBJ whole genome shotgun (WGS) entry which is preliminary data.</text>
</comment>
<organism evidence="4 5">
    <name type="scientific">Ellagibacter isourolithinifaciens</name>
    <dbReference type="NCBI Taxonomy" id="2137581"/>
    <lineage>
        <taxon>Bacteria</taxon>
        <taxon>Bacillati</taxon>
        <taxon>Actinomycetota</taxon>
        <taxon>Coriobacteriia</taxon>
        <taxon>Eggerthellales</taxon>
        <taxon>Eggerthellaceae</taxon>
        <taxon>Ellagibacter</taxon>
    </lineage>
</organism>
<dbReference type="Pfam" id="PF00679">
    <property type="entry name" value="EFG_C"/>
    <property type="match status" value="1"/>
</dbReference>
<dbReference type="InterPro" id="IPR005225">
    <property type="entry name" value="Small_GTP-bd"/>
</dbReference>
<dbReference type="CDD" id="cd04170">
    <property type="entry name" value="EF-G_bact"/>
    <property type="match status" value="1"/>
</dbReference>
<proteinExistence type="predicted"/>
<dbReference type="GO" id="GO:0003746">
    <property type="term" value="F:translation elongation factor activity"/>
    <property type="evidence" value="ECO:0007669"/>
    <property type="project" value="UniProtKB-KW"/>
</dbReference>
<dbReference type="Gene3D" id="3.30.70.240">
    <property type="match status" value="1"/>
</dbReference>
<sequence>MVKMAAPATEHVRNVVLVGQDGAGKTSLAEAMLYVSGKTPRMGTTHDGKSYLDYDAEEIKRKFTIGTSIAPIPYKDYKINVLDTSGHPDFICDTLSTMQAAEMALFVVDAVAGPQVMTTKLWREAEGMRLSRAVFINHIDREHADFDMAMATLHARFGSRLGPVTIPIGQDADFKGVIDIIRMEARYFGEGDDSERIEPIPAEFADAAQAARDKLCDLVAEADDELMMKYLEGEEQLTQDELESLLDKAIAQELFIPVFVGSTIIKQGIQGLMEDICTYFPHPRSHGRFQMADGTSIPIDETNRPAAFAFKTLSDPFVGRLSFLKVLSGVLEPGMELINARTGKKERLGHLYVMMGKEATDVKSAKAGDIIVVPKLAETRTGDTISLTGEIAVDPLPLPVPQYPVAIEAVNKKEEDKLGTFLARAAENDPSIHIQRNEETHQTVLTAMGDTQVDMLVSRCKEQTGVEVRLVTVRIPYRETIRKTAEAEGRHKKQTGGAGQFGDCWLRISPNPGAGYEFVDEIKGGAIPGGLIPAVDKGVQETMKEGVLAGYPMVDIKVAVFDGSYHSVDSNEMAFKTAARIGFRAACDQADPVLLEPMADMEITVGEDYAGPVMGDISTRRGRIVGTDSNDEGETVIIVRVPYAEIVKYTKDLRSITRGSGSYSIQLNGYEQAPADVTKKLVEEYQASRAAGN</sequence>
<accession>A0A6N6NKJ1</accession>
<dbReference type="Gene3D" id="3.40.50.300">
    <property type="entry name" value="P-loop containing nucleotide triphosphate hydrolases"/>
    <property type="match status" value="1"/>
</dbReference>
<dbReference type="FunFam" id="3.30.230.10:FF:000003">
    <property type="entry name" value="Elongation factor G"/>
    <property type="match status" value="1"/>
</dbReference>
<dbReference type="GO" id="GO:0003924">
    <property type="term" value="F:GTPase activity"/>
    <property type="evidence" value="ECO:0007669"/>
    <property type="project" value="InterPro"/>
</dbReference>
<dbReference type="InterPro" id="IPR053905">
    <property type="entry name" value="EF-G-like_DII"/>
</dbReference>
<dbReference type="Pfam" id="PF03764">
    <property type="entry name" value="EFG_IV"/>
    <property type="match status" value="1"/>
</dbReference>
<dbReference type="InterPro" id="IPR035647">
    <property type="entry name" value="EFG_III/V"/>
</dbReference>
<dbReference type="Proteomes" id="UP000468668">
    <property type="component" value="Unassembled WGS sequence"/>
</dbReference>
<dbReference type="SUPFAM" id="SSF52540">
    <property type="entry name" value="P-loop containing nucleoside triphosphate hydrolases"/>
    <property type="match status" value="1"/>
</dbReference>
<dbReference type="Gene3D" id="3.30.70.870">
    <property type="entry name" value="Elongation Factor G (Translational Gtpase), domain 3"/>
    <property type="match status" value="1"/>
</dbReference>
<dbReference type="GO" id="GO:0032790">
    <property type="term" value="P:ribosome disassembly"/>
    <property type="evidence" value="ECO:0007669"/>
    <property type="project" value="TreeGrafter"/>
</dbReference>
<dbReference type="NCBIfam" id="NF009381">
    <property type="entry name" value="PRK12740.1-5"/>
    <property type="match status" value="1"/>
</dbReference>
<dbReference type="FunFam" id="3.30.70.240:FF:000001">
    <property type="entry name" value="Elongation factor G"/>
    <property type="match status" value="1"/>
</dbReference>
<dbReference type="InterPro" id="IPR041095">
    <property type="entry name" value="EFG_II"/>
</dbReference>
<dbReference type="InterPro" id="IPR005517">
    <property type="entry name" value="Transl_elong_EFG/EF2_IV"/>
</dbReference>
<dbReference type="NCBIfam" id="TIGR00231">
    <property type="entry name" value="small_GTP"/>
    <property type="match status" value="1"/>
</dbReference>
<dbReference type="Gene3D" id="2.40.30.10">
    <property type="entry name" value="Translation factors"/>
    <property type="match status" value="1"/>
</dbReference>
<dbReference type="InterPro" id="IPR047872">
    <property type="entry name" value="EFG_IV"/>
</dbReference>
<feature type="domain" description="Tr-type G" evidence="3">
    <location>
        <begin position="10"/>
        <end position="284"/>
    </location>
</feature>
<dbReference type="SUPFAM" id="SSF50447">
    <property type="entry name" value="Translation proteins"/>
    <property type="match status" value="1"/>
</dbReference>
<dbReference type="AlphaFoldDB" id="A0A6N6NKJ1"/>
<evidence type="ECO:0000259" key="3">
    <source>
        <dbReference type="PROSITE" id="PS51722"/>
    </source>
</evidence>
<dbReference type="PANTHER" id="PTHR43261">
    <property type="entry name" value="TRANSLATION ELONGATION FACTOR G-RELATED"/>
    <property type="match status" value="1"/>
</dbReference>
<dbReference type="OrthoDB" id="9801472at2"/>
<keyword evidence="5" id="KW-1185">Reference proteome</keyword>
<name>A0A6N6NKJ1_9ACTN</name>
<dbReference type="InterPro" id="IPR000640">
    <property type="entry name" value="EFG_V-like"/>
</dbReference>
<dbReference type="CDD" id="cd03713">
    <property type="entry name" value="EFG_mtEFG_C"/>
    <property type="match status" value="1"/>
</dbReference>
<protein>
    <submittedName>
        <fullName evidence="4">Elongation factor G</fullName>
    </submittedName>
</protein>
<reference evidence="4 5" key="1">
    <citation type="submission" date="2019-09" db="EMBL/GenBank/DDBJ databases">
        <title>Whole genome shotgun sequencing (WGS) of Ellagibacter isourolithinifaciens DSM 104140(T) and Adlercreutzia muris DSM 29508(T).</title>
        <authorList>
            <person name="Stoll D.A."/>
            <person name="Danylec N."/>
            <person name="Huch M."/>
        </authorList>
    </citation>
    <scope>NUCLEOTIDE SEQUENCE [LARGE SCALE GENOMIC DNA]</scope>
    <source>
        <strain evidence="4 5">DSM 104140</strain>
    </source>
</reference>
<keyword evidence="4" id="KW-0648">Protein biosynthesis</keyword>
<evidence type="ECO:0000313" key="4">
    <source>
        <dbReference type="EMBL" id="KAB1640103.1"/>
    </source>
</evidence>
<dbReference type="SMART" id="SM00838">
    <property type="entry name" value="EFG_C"/>
    <property type="match status" value="1"/>
</dbReference>
<dbReference type="Pfam" id="PF00009">
    <property type="entry name" value="GTP_EFTU"/>
    <property type="match status" value="1"/>
</dbReference>
<dbReference type="InterPro" id="IPR027417">
    <property type="entry name" value="P-loop_NTPase"/>
</dbReference>
<gene>
    <name evidence="4" type="ORF">F8C90_07475</name>
</gene>
<dbReference type="SMART" id="SM00889">
    <property type="entry name" value="EFG_IV"/>
    <property type="match status" value="1"/>
</dbReference>
<dbReference type="InterPro" id="IPR014721">
    <property type="entry name" value="Ribsml_uS5_D2-typ_fold_subgr"/>
</dbReference>
<dbReference type="CDD" id="cd04088">
    <property type="entry name" value="EFG_mtEFG_II"/>
    <property type="match status" value="1"/>
</dbReference>
<dbReference type="Gene3D" id="3.30.230.10">
    <property type="match status" value="1"/>
</dbReference>
<evidence type="ECO:0000256" key="2">
    <source>
        <dbReference type="ARBA" id="ARBA00023134"/>
    </source>
</evidence>
<dbReference type="InterPro" id="IPR009000">
    <property type="entry name" value="Transl_B-barrel_sf"/>
</dbReference>
<dbReference type="InterPro" id="IPR020568">
    <property type="entry name" value="Ribosomal_Su5_D2-typ_SF"/>
</dbReference>
<dbReference type="SUPFAM" id="SSF54211">
    <property type="entry name" value="Ribosomal protein S5 domain 2-like"/>
    <property type="match status" value="1"/>
</dbReference>
<dbReference type="PANTHER" id="PTHR43261:SF6">
    <property type="entry name" value="ELONGATION FACTOR G-LIKE PROTEIN"/>
    <property type="match status" value="1"/>
</dbReference>
<dbReference type="EMBL" id="WAJR01000018">
    <property type="protein sequence ID" value="KAB1640103.1"/>
    <property type="molecule type" value="Genomic_DNA"/>
</dbReference>
<dbReference type="Pfam" id="PF14492">
    <property type="entry name" value="EFG_III"/>
    <property type="match status" value="1"/>
</dbReference>
<evidence type="ECO:0000256" key="1">
    <source>
        <dbReference type="ARBA" id="ARBA00022741"/>
    </source>
</evidence>
<dbReference type="CDD" id="cd01434">
    <property type="entry name" value="EFG_mtEFG1_IV"/>
    <property type="match status" value="1"/>
</dbReference>
<evidence type="ECO:0000313" key="5">
    <source>
        <dbReference type="Proteomes" id="UP000468668"/>
    </source>
</evidence>
<dbReference type="InterPro" id="IPR000795">
    <property type="entry name" value="T_Tr_GTP-bd_dom"/>
</dbReference>